<protein>
    <recommendedName>
        <fullName evidence="3">Type 4 fimbrial biogenesis protein PilX N-terminal domain-containing protein</fullName>
    </recommendedName>
</protein>
<sequence length="213" mass="23024">MLGLLALTLATLISFNQQRLRQQSYKATIHDEVELAAAGTAQHVMEMISGRSFDESSTPVKVFQAGVIPQGSSTFTGGESDEFGRYSDEGECDLMEPYKTPKCDDVDDLDGIRDAPIYARLSDGRRLTFTADVNVEYVTDPGTETPSDAPTLHKRVELTVRSPHSARASSDMLTLHRVVSYDPVRADANMEAECGAIGLEGSPCSTGSGTIED</sequence>
<reference evidence="1 2" key="1">
    <citation type="submission" date="2016-11" db="EMBL/GenBank/DDBJ databases">
        <title>Study of marine rhodopsin-containing bacteria.</title>
        <authorList>
            <person name="Yoshizawa S."/>
            <person name="Kumagai Y."/>
            <person name="Kogure K."/>
        </authorList>
    </citation>
    <scope>NUCLEOTIDE SEQUENCE [LARGE SCALE GENOMIC DNA]</scope>
    <source>
        <strain evidence="1 2">SG-29</strain>
    </source>
</reference>
<dbReference type="RefSeq" id="WP_094545757.1">
    <property type="nucleotide sequence ID" value="NZ_MQWB01000001.1"/>
</dbReference>
<accession>A0A259TWJ1</accession>
<dbReference type="InParanoid" id="A0A259TWJ1"/>
<name>A0A259TWJ1_9BACT</name>
<evidence type="ECO:0000313" key="2">
    <source>
        <dbReference type="Proteomes" id="UP000216446"/>
    </source>
</evidence>
<organism evidence="1 2">
    <name type="scientific">Rubricoccus marinus</name>
    <dbReference type="NCBI Taxonomy" id="716817"/>
    <lineage>
        <taxon>Bacteria</taxon>
        <taxon>Pseudomonadati</taxon>
        <taxon>Rhodothermota</taxon>
        <taxon>Rhodothermia</taxon>
        <taxon>Rhodothermales</taxon>
        <taxon>Rubricoccaceae</taxon>
        <taxon>Rubricoccus</taxon>
    </lineage>
</organism>
<keyword evidence="2" id="KW-1185">Reference proteome</keyword>
<dbReference type="Proteomes" id="UP000216446">
    <property type="component" value="Unassembled WGS sequence"/>
</dbReference>
<gene>
    <name evidence="1" type="ORF">BSZ36_02720</name>
</gene>
<proteinExistence type="predicted"/>
<comment type="caution">
    <text evidence="1">The sequence shown here is derived from an EMBL/GenBank/DDBJ whole genome shotgun (WGS) entry which is preliminary data.</text>
</comment>
<dbReference type="AlphaFoldDB" id="A0A259TWJ1"/>
<dbReference type="OrthoDB" id="9830565at2"/>
<evidence type="ECO:0008006" key="3">
    <source>
        <dbReference type="Google" id="ProtNLM"/>
    </source>
</evidence>
<evidence type="ECO:0000313" key="1">
    <source>
        <dbReference type="EMBL" id="OZC01987.1"/>
    </source>
</evidence>
<dbReference type="EMBL" id="MQWB01000001">
    <property type="protein sequence ID" value="OZC01987.1"/>
    <property type="molecule type" value="Genomic_DNA"/>
</dbReference>